<protein>
    <submittedName>
        <fullName evidence="1">Uncharacterized protein</fullName>
    </submittedName>
</protein>
<evidence type="ECO:0000313" key="1">
    <source>
        <dbReference type="EMBL" id="VAW80493.1"/>
    </source>
</evidence>
<organism evidence="1">
    <name type="scientific">hydrothermal vent metagenome</name>
    <dbReference type="NCBI Taxonomy" id="652676"/>
    <lineage>
        <taxon>unclassified sequences</taxon>
        <taxon>metagenomes</taxon>
        <taxon>ecological metagenomes</taxon>
    </lineage>
</organism>
<reference evidence="1" key="1">
    <citation type="submission" date="2018-06" db="EMBL/GenBank/DDBJ databases">
        <authorList>
            <person name="Zhirakovskaya E."/>
        </authorList>
    </citation>
    <scope>NUCLEOTIDE SEQUENCE</scope>
</reference>
<name>A0A3B0YX30_9ZZZZ</name>
<dbReference type="EMBL" id="UOFL01000198">
    <property type="protein sequence ID" value="VAW80493.1"/>
    <property type="molecule type" value="Genomic_DNA"/>
</dbReference>
<proteinExistence type="predicted"/>
<dbReference type="AlphaFoldDB" id="A0A3B0YX30"/>
<sequence>MLHDEAILELWEYLYHQGNVGVASYSAVPALVQALSKALKCKPTEEEHLLGYYAIHASINGQLPLARALFLLDVKEILGEYGEET</sequence>
<gene>
    <name evidence="1" type="ORF">MNBD_GAMMA12-3947</name>
</gene>
<accession>A0A3B0YX30</accession>